<protein>
    <recommendedName>
        <fullName evidence="1">ISXO2-like transposase domain-containing protein</fullName>
    </recommendedName>
</protein>
<dbReference type="PATRIC" id="fig|665952.3.peg.1312"/>
<dbReference type="EMBL" id="ACWF01000066">
    <property type="protein sequence ID" value="EHL78518.1"/>
    <property type="molecule type" value="Genomic_DNA"/>
</dbReference>
<accession>G9QJY8</accession>
<dbReference type="SMART" id="SM01126">
    <property type="entry name" value="DDE_Tnp_IS1595"/>
    <property type="match status" value="1"/>
</dbReference>
<dbReference type="InterPro" id="IPR051354">
    <property type="entry name" value="Transposase_27_IS1"/>
</dbReference>
<evidence type="ECO:0000313" key="2">
    <source>
        <dbReference type="EMBL" id="EHL78518.1"/>
    </source>
</evidence>
<name>G9QJY8_9BACI</name>
<dbReference type="Pfam" id="PF12762">
    <property type="entry name" value="DDE_Tnp_IS1595"/>
    <property type="match status" value="1"/>
</dbReference>
<proteinExistence type="predicted"/>
<dbReference type="AlphaFoldDB" id="G9QJY8"/>
<gene>
    <name evidence="2" type="ORF">HMPREF1015_01527</name>
</gene>
<dbReference type="Proteomes" id="UP000011747">
    <property type="component" value="Unassembled WGS sequence"/>
</dbReference>
<organism evidence="2 3">
    <name type="scientific">Bacillus smithii 7_3_47FAA</name>
    <dbReference type="NCBI Taxonomy" id="665952"/>
    <lineage>
        <taxon>Bacteria</taxon>
        <taxon>Bacillati</taxon>
        <taxon>Bacillota</taxon>
        <taxon>Bacilli</taxon>
        <taxon>Bacillales</taxon>
        <taxon>Bacillaceae</taxon>
        <taxon>Bacillus</taxon>
    </lineage>
</organism>
<reference evidence="2 3" key="1">
    <citation type="submission" date="2011-09" db="EMBL/GenBank/DDBJ databases">
        <title>The Genome Sequence of Bacillus smithii 7_3_47FAA.</title>
        <authorList>
            <consortium name="The Broad Institute Genome Sequencing Platform"/>
            <person name="Earl A."/>
            <person name="Ward D."/>
            <person name="Feldgarden M."/>
            <person name="Gevers D."/>
            <person name="Daigneault M."/>
            <person name="Strauss J."/>
            <person name="Allen-Vercoe E."/>
            <person name="Young S.K."/>
            <person name="Zeng Q."/>
            <person name="Gargeya S."/>
            <person name="Fitzgerald M."/>
            <person name="Haas B."/>
            <person name="Abouelleil A."/>
            <person name="Alvarado L."/>
            <person name="Arachchi H.M."/>
            <person name="Berlin A."/>
            <person name="Brown A."/>
            <person name="Chapman S.B."/>
            <person name="Chen Z."/>
            <person name="Dunbar C."/>
            <person name="Freedman E."/>
            <person name="Gearin G."/>
            <person name="Goldberg J."/>
            <person name="Griggs A."/>
            <person name="Gujja S."/>
            <person name="Heiman D."/>
            <person name="Howarth C."/>
            <person name="Larson L."/>
            <person name="Lui A."/>
            <person name="MacDonald P.J.P."/>
            <person name="Montmayeur A."/>
            <person name="Murphy C."/>
            <person name="Neiman D."/>
            <person name="Pearson M."/>
            <person name="Priest M."/>
            <person name="Roberts A."/>
            <person name="Saif S."/>
            <person name="Shea T."/>
            <person name="Shenoy N."/>
            <person name="Sisk P."/>
            <person name="Stolte C."/>
            <person name="Sykes S."/>
            <person name="Wortman J."/>
            <person name="Nusbaum C."/>
            <person name="Birren B."/>
        </authorList>
    </citation>
    <scope>NUCLEOTIDE SEQUENCE [LARGE SCALE GENOMIC DNA]</scope>
    <source>
        <strain evidence="2 3">7_3_47FAA</strain>
    </source>
</reference>
<comment type="caution">
    <text evidence="2">The sequence shown here is derived from an EMBL/GenBank/DDBJ whole genome shotgun (WGS) entry which is preliminary data.</text>
</comment>
<keyword evidence="3" id="KW-1185">Reference proteome</keyword>
<dbReference type="PANTHER" id="PTHR33293:SF1">
    <property type="entry name" value="INSERTION ELEMENT IS1 1 PROTEIN INSB-RELATED"/>
    <property type="match status" value="1"/>
</dbReference>
<evidence type="ECO:0000313" key="3">
    <source>
        <dbReference type="Proteomes" id="UP000011747"/>
    </source>
</evidence>
<evidence type="ECO:0000259" key="1">
    <source>
        <dbReference type="SMART" id="SM01126"/>
    </source>
</evidence>
<feature type="domain" description="ISXO2-like transposase" evidence="1">
    <location>
        <begin position="148"/>
        <end position="307"/>
    </location>
</feature>
<sequence length="340" mass="39741">MAMAWHDVYQDFYTLPKKEQLELFRAIKKDLFPEPKSDISKMVREVRETRFSKGLACVHCGSMSVKRNGRYRSRQRYLCKDCGKSFNDMTGSPLSGTRYPHKWLKYFEMMVKGYTLPKIAEELHIHISTAFYWRHKILYAIRSLGHPTLKGIVERDETYFLESEKGKKFIAHRKARKRGGVAKKRGISKEQICVVVAHDRNGQILSQMVGRGRVTAMEIDEVLGKHIDTSALLCTDTATNYKKFATMKGLQHEAINVRKGVYTKKGIYHIQHVNGYHTRLKKWMDRFQGVATKYLDNYLFWHRFLELNKKIPKKEQAKEMFLASCQQVNFTTVETIRRSA</sequence>
<dbReference type="RefSeq" id="WP_003353618.1">
    <property type="nucleotide sequence ID" value="NZ_JH414748.1"/>
</dbReference>
<dbReference type="HOGENOM" id="CLU_048546_0_1_9"/>
<dbReference type="PANTHER" id="PTHR33293">
    <property type="entry name" value="INSERTION ELEMENT IS1 1 PROTEIN INSB-RELATED"/>
    <property type="match status" value="1"/>
</dbReference>
<dbReference type="InterPro" id="IPR024445">
    <property type="entry name" value="Tnp_ISXO2-like"/>
</dbReference>
<dbReference type="NCBIfam" id="NF033547">
    <property type="entry name" value="transpos_IS1595"/>
    <property type="match status" value="1"/>
</dbReference>